<dbReference type="InParanoid" id="A0A5F4VRB9"/>
<dbReference type="Proteomes" id="UP000008225">
    <property type="component" value="Chromosome 4"/>
</dbReference>
<evidence type="ECO:0000256" key="5">
    <source>
        <dbReference type="ARBA" id="ARBA00023136"/>
    </source>
</evidence>
<dbReference type="Ensembl" id="ENSCJAT00000100835.2">
    <property type="protein sequence ID" value="ENSCJAP00000068014.2"/>
    <property type="gene ID" value="ENSCJAG00000070954.1"/>
</dbReference>
<protein>
    <submittedName>
        <fullName evidence="8">Uncharacterized protein</fullName>
    </submittedName>
</protein>
<evidence type="ECO:0000256" key="7">
    <source>
        <dbReference type="SAM" id="Phobius"/>
    </source>
</evidence>
<dbReference type="AlphaFoldDB" id="A0A5F4VRB9"/>
<dbReference type="Pfam" id="PF03647">
    <property type="entry name" value="Tmemb_14"/>
    <property type="match status" value="1"/>
</dbReference>
<dbReference type="FunCoup" id="A0A5F4VRB9">
    <property type="interactions" value="717"/>
</dbReference>
<accession>A0A5F4VRB9</accession>
<feature type="transmembrane region" description="Helical" evidence="7">
    <location>
        <begin position="125"/>
        <end position="142"/>
    </location>
</feature>
<evidence type="ECO:0000256" key="2">
    <source>
        <dbReference type="ARBA" id="ARBA00007590"/>
    </source>
</evidence>
<evidence type="ECO:0000313" key="9">
    <source>
        <dbReference type="Proteomes" id="UP000008225"/>
    </source>
</evidence>
<keyword evidence="4 7" id="KW-1133">Transmembrane helix</keyword>
<organism evidence="8 9">
    <name type="scientific">Callithrix jacchus</name>
    <name type="common">White-tufted-ear marmoset</name>
    <name type="synonym">Simia Jacchus</name>
    <dbReference type="NCBI Taxonomy" id="9483"/>
    <lineage>
        <taxon>Eukaryota</taxon>
        <taxon>Metazoa</taxon>
        <taxon>Chordata</taxon>
        <taxon>Craniata</taxon>
        <taxon>Vertebrata</taxon>
        <taxon>Euteleostomi</taxon>
        <taxon>Mammalia</taxon>
        <taxon>Eutheria</taxon>
        <taxon>Euarchontoglires</taxon>
        <taxon>Primates</taxon>
        <taxon>Haplorrhini</taxon>
        <taxon>Platyrrhini</taxon>
        <taxon>Cebidae</taxon>
        <taxon>Callitrichinae</taxon>
        <taxon>Callithrix</taxon>
        <taxon>Callithrix</taxon>
    </lineage>
</organism>
<evidence type="ECO:0000256" key="3">
    <source>
        <dbReference type="ARBA" id="ARBA00022692"/>
    </source>
</evidence>
<dbReference type="Gene3D" id="1.10.10.1740">
    <property type="entry name" value="Transmembrane protein 14-like"/>
    <property type="match status" value="1"/>
</dbReference>
<evidence type="ECO:0000256" key="1">
    <source>
        <dbReference type="ARBA" id="ARBA00004370"/>
    </source>
</evidence>
<comment type="subcellular location">
    <subcellularLocation>
        <location evidence="1">Membrane</location>
    </subcellularLocation>
</comment>
<dbReference type="Bgee" id="ENSCJAG00000047847">
    <property type="expression patterns" value="Expressed in kidney and 4 other cell types or tissues"/>
</dbReference>
<reference evidence="8" key="2">
    <citation type="submission" date="2025-08" db="UniProtKB">
        <authorList>
            <consortium name="Ensembl"/>
        </authorList>
    </citation>
    <scope>IDENTIFICATION</scope>
</reference>
<reference evidence="8" key="3">
    <citation type="submission" date="2025-09" db="UniProtKB">
        <authorList>
            <consortium name="Ensembl"/>
        </authorList>
    </citation>
    <scope>IDENTIFICATION</scope>
</reference>
<sequence>MAAGNKDPVIWPSLCLGGDFELAQVLRLEPPAEIFHGHADKIPGVLPKQPPPPRGSLGEAPPETFQGPRVPAPWRMGNYLADIHPKFLRIPGTSAGRVPSLVVELFFSSLAGLGSYQLSQDPKNVWLFLAATSGTLAGVMALRSYYYGKVMPVGLIAGARRSFAHCPGCSVIARSWLTATSTSRVQVILLYQPPE</sequence>
<dbReference type="InterPro" id="IPR044890">
    <property type="entry name" value="TMEM14_sf"/>
</dbReference>
<name>A0A5F4VRB9_CALJA</name>
<evidence type="ECO:0000313" key="8">
    <source>
        <dbReference type="Ensembl" id="ENSCJAP00000068014.2"/>
    </source>
</evidence>
<dbReference type="PANTHER" id="PTHR12668">
    <property type="entry name" value="TRANSMEMBRANE PROTEIN 14, 15"/>
    <property type="match status" value="1"/>
</dbReference>
<dbReference type="InterPro" id="IPR005349">
    <property type="entry name" value="TMEM14"/>
</dbReference>
<comment type="similarity">
    <text evidence="2">Belongs to the TMEM14 family.</text>
</comment>
<dbReference type="GeneTree" id="ENSGT00940000163914"/>
<keyword evidence="3 7" id="KW-0812">Transmembrane</keyword>
<dbReference type="GO" id="GO:0070453">
    <property type="term" value="P:regulation of heme biosynthetic process"/>
    <property type="evidence" value="ECO:0007669"/>
    <property type="project" value="TreeGrafter"/>
</dbReference>
<evidence type="ECO:0000256" key="4">
    <source>
        <dbReference type="ARBA" id="ARBA00022989"/>
    </source>
</evidence>
<keyword evidence="9" id="KW-1185">Reference proteome</keyword>
<proteinExistence type="inferred from homology"/>
<reference evidence="8" key="1">
    <citation type="submission" date="2009-03" db="EMBL/GenBank/DDBJ databases">
        <authorList>
            <person name="Warren W."/>
            <person name="Ye L."/>
            <person name="Minx P."/>
            <person name="Worley K."/>
            <person name="Gibbs R."/>
            <person name="Wilson R.K."/>
        </authorList>
    </citation>
    <scope>NUCLEOTIDE SEQUENCE [LARGE SCALE GENOMIC DNA]</scope>
</reference>
<keyword evidence="5 7" id="KW-0472">Membrane</keyword>
<evidence type="ECO:0000256" key="6">
    <source>
        <dbReference type="SAM" id="MobiDB-lite"/>
    </source>
</evidence>
<dbReference type="PANTHER" id="PTHR12668:SF34">
    <property type="entry name" value="TRANSMEMBRANE PROTEIN 14B"/>
    <property type="match status" value="1"/>
</dbReference>
<feature type="region of interest" description="Disordered" evidence="6">
    <location>
        <begin position="40"/>
        <end position="64"/>
    </location>
</feature>
<dbReference type="GO" id="GO:0031966">
    <property type="term" value="C:mitochondrial membrane"/>
    <property type="evidence" value="ECO:0007669"/>
    <property type="project" value="TreeGrafter"/>
</dbReference>